<sequence>MVSLRRSINDRANNYNYKYMNCYLETITRTVSVSLLLIDIALLVYGHLNTGSYAFIFSHIISCSLYFLSTFKTNKYFVLQFIVFTTGFVLYTIYNFTIALTLFISEGFKLNLLRLSLNGGSSVLSFYSLYIAIVFYIRILNDACCDASSFEDEIEETNVQLIIEDEDYDDDE</sequence>
<keyword evidence="1" id="KW-1133">Transmembrane helix</keyword>
<feature type="transmembrane region" description="Helical" evidence="1">
    <location>
        <begin position="124"/>
        <end position="141"/>
    </location>
</feature>
<organism evidence="2 3">
    <name type="scientific">Anaeromyces robustus</name>
    <dbReference type="NCBI Taxonomy" id="1754192"/>
    <lineage>
        <taxon>Eukaryota</taxon>
        <taxon>Fungi</taxon>
        <taxon>Fungi incertae sedis</taxon>
        <taxon>Chytridiomycota</taxon>
        <taxon>Chytridiomycota incertae sedis</taxon>
        <taxon>Neocallimastigomycetes</taxon>
        <taxon>Neocallimastigales</taxon>
        <taxon>Neocallimastigaceae</taxon>
        <taxon>Anaeromyces</taxon>
    </lineage>
</organism>
<keyword evidence="3" id="KW-1185">Reference proteome</keyword>
<keyword evidence="1" id="KW-0472">Membrane</keyword>
<dbReference type="OrthoDB" id="2148822at2759"/>
<dbReference type="EMBL" id="MCFG01000478">
    <property type="protein sequence ID" value="ORX65115.1"/>
    <property type="molecule type" value="Genomic_DNA"/>
</dbReference>
<proteinExistence type="predicted"/>
<dbReference type="Proteomes" id="UP000193944">
    <property type="component" value="Unassembled WGS sequence"/>
</dbReference>
<feature type="transmembrane region" description="Helical" evidence="1">
    <location>
        <begin position="81"/>
        <end position="104"/>
    </location>
</feature>
<reference evidence="2 3" key="1">
    <citation type="submission" date="2016-08" db="EMBL/GenBank/DDBJ databases">
        <title>A Parts List for Fungal Cellulosomes Revealed by Comparative Genomics.</title>
        <authorList>
            <consortium name="DOE Joint Genome Institute"/>
            <person name="Haitjema C.H."/>
            <person name="Gilmore S.P."/>
            <person name="Henske J.K."/>
            <person name="Solomon K.V."/>
            <person name="De Groot R."/>
            <person name="Kuo A."/>
            <person name="Mondo S.J."/>
            <person name="Salamov A.A."/>
            <person name="Labutti K."/>
            <person name="Zhao Z."/>
            <person name="Chiniquy J."/>
            <person name="Barry K."/>
            <person name="Brewer H.M."/>
            <person name="Purvine S.O."/>
            <person name="Wright A.T."/>
            <person name="Boxma B."/>
            <person name="Van Alen T."/>
            <person name="Hackstein J.H."/>
            <person name="Baker S.E."/>
            <person name="Grigoriev I.V."/>
            <person name="O'Malley M.A."/>
        </authorList>
    </citation>
    <scope>NUCLEOTIDE SEQUENCE [LARGE SCALE GENOMIC DNA]</scope>
    <source>
        <strain evidence="2 3">S4</strain>
    </source>
</reference>
<feature type="transmembrane region" description="Helical" evidence="1">
    <location>
        <begin position="21"/>
        <end position="45"/>
    </location>
</feature>
<name>A0A1Y1VVR8_9FUNG</name>
<reference evidence="2 3" key="2">
    <citation type="submission" date="2016-08" db="EMBL/GenBank/DDBJ databases">
        <title>Pervasive Adenine N6-methylation of Active Genes in Fungi.</title>
        <authorList>
            <consortium name="DOE Joint Genome Institute"/>
            <person name="Mondo S.J."/>
            <person name="Dannebaum R.O."/>
            <person name="Kuo R.C."/>
            <person name="Labutti K."/>
            <person name="Haridas S."/>
            <person name="Kuo A."/>
            <person name="Salamov A."/>
            <person name="Ahrendt S.R."/>
            <person name="Lipzen A."/>
            <person name="Sullivan W."/>
            <person name="Andreopoulos W.B."/>
            <person name="Clum A."/>
            <person name="Lindquist E."/>
            <person name="Daum C."/>
            <person name="Ramamoorthy G.K."/>
            <person name="Gryganskyi A."/>
            <person name="Culley D."/>
            <person name="Magnuson J.K."/>
            <person name="James T.Y."/>
            <person name="O'Malley M.A."/>
            <person name="Stajich J.E."/>
            <person name="Spatafora J.W."/>
            <person name="Visel A."/>
            <person name="Grigoriev I.V."/>
        </authorList>
    </citation>
    <scope>NUCLEOTIDE SEQUENCE [LARGE SCALE GENOMIC DNA]</scope>
    <source>
        <strain evidence="2 3">S4</strain>
    </source>
</reference>
<dbReference type="AlphaFoldDB" id="A0A1Y1VVR8"/>
<evidence type="ECO:0000256" key="1">
    <source>
        <dbReference type="SAM" id="Phobius"/>
    </source>
</evidence>
<feature type="transmembrane region" description="Helical" evidence="1">
    <location>
        <begin position="51"/>
        <end position="69"/>
    </location>
</feature>
<gene>
    <name evidence="2" type="ORF">BCR32DRAFT_297822</name>
</gene>
<keyword evidence="1" id="KW-0812">Transmembrane</keyword>
<protein>
    <submittedName>
        <fullName evidence="2">Uncharacterized protein</fullName>
    </submittedName>
</protein>
<evidence type="ECO:0000313" key="3">
    <source>
        <dbReference type="Proteomes" id="UP000193944"/>
    </source>
</evidence>
<evidence type="ECO:0000313" key="2">
    <source>
        <dbReference type="EMBL" id="ORX65115.1"/>
    </source>
</evidence>
<comment type="caution">
    <text evidence="2">The sequence shown here is derived from an EMBL/GenBank/DDBJ whole genome shotgun (WGS) entry which is preliminary data.</text>
</comment>
<accession>A0A1Y1VVR8</accession>